<evidence type="ECO:0000313" key="1">
    <source>
        <dbReference type="Proteomes" id="UP000046393"/>
    </source>
</evidence>
<proteinExistence type="predicted"/>
<dbReference type="GO" id="GO:1990072">
    <property type="term" value="C:TRAPPIII protein complex"/>
    <property type="evidence" value="ECO:0007669"/>
    <property type="project" value="TreeGrafter"/>
</dbReference>
<accession>A0A0N5AMP5</accession>
<sequence length="1269" mass="142683">MVEEEVRRGFGPLIAVLSSDGAERVSAKNNLTFAEILLPFSTVEATVKDPSGTAVSTKICYDIRDIRHEGFLLTLTVLPSVLHESVHTVTSTSDATNVFKLSFTYFKETLLRWAEPPEHEFLRTYIACLFAVSTEDADPLAELSQLIQMQHSQQHGVSSATIGPAYCVHPKWMLPNTYKYYVLIHDIMSGSEDRFKLLFVAFFRKFSLKFLEVFSTAGIFKSMTSIYGAENCYLLRLNSAVNDCNLTDIWKDELDRKNRGIDSGLALARKNVLSKAGSVGMGDSSAVEGQQINLDSSFQKCICLRAETHGSNLTESDRKEISSMMKDFNGNSLIPFVERQLRTMNEQITARRGISRSLTSGVRKLFGAATIQSNGSSSVSYSMESSEMQTRRLADLCFIFGLYGYAYQLYQGLKKTFAIDQAWLHHASALDNDLYAGILLERSSAAFGKANMLRKMAFHYVLAGHRFFKAEQDGLALACYKTALTEYAHKRWSFAEDHILYILARDDKNSDAALQYSKELFRSISVQNEEQQEQFFSRFLELLVQTHKSDKIPLKLPESLINVEIVHAIYGDNPEQAFSELVRENFDERIIVSQGGILLSWSDLEKSCFRYFFGTSRKFSPSPFVTDAFADYSNTYVTPLNERLRIRVAVNNFSGLSFTLKKVCLFVDDCLDIEKSFIEEVILESHCNRLELEFSILPRKEMEKILIKGLSFGIKYGENVLDCQIFFKREQRKNSSDLERVQPISNFCCICSKVLSLPHPSFRVELSPIRHLSGFYGQICWMDFDVSNLGAVDIHGFCIATHRLSIVSIYESVSASDMYSWKLSEFQICSNDRNVLIFTPNIGVLSVGTKKKYTFATVLLRIAFRLPGKDVKNYSLPLLFYCTSGNGLYRQERHLILLDTHMLLSTSLCAVSNARDLCVLRVRNLITSRDSLLAKVQLLGIREIRSKPEQVGTLSSLKEDIVLKPLYSRIVLLECEQSDNFCFTIELRQSTKSQSVTWFFNSSEEFPVWPVIPNFSNSQSSTSCSSYNNLVNSQPLEYGILWKANIVNTDGTISNVIGENMVEFDHQLPTLESSDGPLLSNALGTAVTTTQAAESSSDGIGVVDEYSLFCNVKCNSSVISHDFSAERFCSFPVDIAVTNNDKMQRECELILLCKVPGESYLVDPGRNSQHDPQRTFSSTVSLAPSVVSMQFLPVTTQPLIMSNCARRHASVAFGSTHVFKVFLTVAASSVYNVTCFELSGHFQGSNHSFPIALPLTFVFVADKIAKNKW</sequence>
<dbReference type="InterPro" id="IPR024420">
    <property type="entry name" value="TRAPP_III_complex_Trs85"/>
</dbReference>
<protein>
    <submittedName>
        <fullName evidence="2">Trafficking protein particle complex subunit 8</fullName>
    </submittedName>
</protein>
<evidence type="ECO:0000313" key="2">
    <source>
        <dbReference type="WBParaSite" id="SMUV_0000586001-mRNA-1"/>
    </source>
</evidence>
<keyword evidence="1" id="KW-1185">Reference proteome</keyword>
<dbReference type="Proteomes" id="UP000046393">
    <property type="component" value="Unplaced"/>
</dbReference>
<dbReference type="PANTHER" id="PTHR12975:SF6">
    <property type="entry name" value="TRAFFICKING PROTEIN PARTICLE COMPLEX SUBUNIT 8"/>
    <property type="match status" value="1"/>
</dbReference>
<reference evidence="2" key="1">
    <citation type="submission" date="2016-04" db="UniProtKB">
        <authorList>
            <consortium name="WormBaseParasite"/>
        </authorList>
    </citation>
    <scope>IDENTIFICATION</scope>
</reference>
<dbReference type="STRING" id="451379.A0A0N5AMP5"/>
<name>A0A0N5AMP5_9BILA</name>
<dbReference type="AlphaFoldDB" id="A0A0N5AMP5"/>
<dbReference type="PANTHER" id="PTHR12975">
    <property type="entry name" value="TRANSPORT PROTEIN TRAPP"/>
    <property type="match status" value="1"/>
</dbReference>
<dbReference type="WBParaSite" id="SMUV_0000586001-mRNA-1">
    <property type="protein sequence ID" value="SMUV_0000586001-mRNA-1"/>
    <property type="gene ID" value="SMUV_0000586001"/>
</dbReference>
<dbReference type="Pfam" id="PF12739">
    <property type="entry name" value="TRAPPC-Trs85"/>
    <property type="match status" value="2"/>
</dbReference>
<organism evidence="1 2">
    <name type="scientific">Syphacia muris</name>
    <dbReference type="NCBI Taxonomy" id="451379"/>
    <lineage>
        <taxon>Eukaryota</taxon>
        <taxon>Metazoa</taxon>
        <taxon>Ecdysozoa</taxon>
        <taxon>Nematoda</taxon>
        <taxon>Chromadorea</taxon>
        <taxon>Rhabditida</taxon>
        <taxon>Spirurina</taxon>
        <taxon>Oxyuridomorpha</taxon>
        <taxon>Oxyuroidea</taxon>
        <taxon>Oxyuridae</taxon>
        <taxon>Syphacia</taxon>
    </lineage>
</organism>